<evidence type="ECO:0000313" key="2">
    <source>
        <dbReference type="EMBL" id="TKI58259.1"/>
    </source>
</evidence>
<evidence type="ECO:0000256" key="1">
    <source>
        <dbReference type="SAM" id="SignalP"/>
    </source>
</evidence>
<reference evidence="2 3" key="1">
    <citation type="submission" date="2019-04" db="EMBL/GenBank/DDBJ databases">
        <title>Whole genome sequencing of Brevibacillus sp. TGS2-1.</title>
        <authorList>
            <person name="Choi A."/>
        </authorList>
    </citation>
    <scope>NUCLEOTIDE SEQUENCE [LARGE SCALE GENOMIC DNA]</scope>
    <source>
        <strain evidence="2 3">TGS2-1</strain>
    </source>
</reference>
<comment type="caution">
    <text evidence="2">The sequence shown here is derived from an EMBL/GenBank/DDBJ whole genome shotgun (WGS) entry which is preliminary data.</text>
</comment>
<dbReference type="OrthoDB" id="9924756at2"/>
<dbReference type="Proteomes" id="UP000307841">
    <property type="component" value="Unassembled WGS sequence"/>
</dbReference>
<proteinExistence type="predicted"/>
<gene>
    <name evidence="2" type="ORF">E8L90_24285</name>
</gene>
<dbReference type="AlphaFoldDB" id="A0A4U2YBY3"/>
<name>A0A4U2YBY3_9BACL</name>
<evidence type="ECO:0000313" key="3">
    <source>
        <dbReference type="Proteomes" id="UP000307841"/>
    </source>
</evidence>
<organism evidence="2 3">
    <name type="scientific">Brevibacillus antibioticus</name>
    <dbReference type="NCBI Taxonomy" id="2570228"/>
    <lineage>
        <taxon>Bacteria</taxon>
        <taxon>Bacillati</taxon>
        <taxon>Bacillota</taxon>
        <taxon>Bacilli</taxon>
        <taxon>Bacillales</taxon>
        <taxon>Paenibacillaceae</taxon>
        <taxon>Brevibacillus</taxon>
    </lineage>
</organism>
<accession>A0A4U2YBY3</accession>
<keyword evidence="1" id="KW-0732">Signal</keyword>
<feature type="chain" id="PRO_5020409458" evidence="1">
    <location>
        <begin position="44"/>
        <end position="225"/>
    </location>
</feature>
<dbReference type="EMBL" id="SZNK01000001">
    <property type="protein sequence ID" value="TKI58259.1"/>
    <property type="molecule type" value="Genomic_DNA"/>
</dbReference>
<protein>
    <submittedName>
        <fullName evidence="2">Uncharacterized protein</fullName>
    </submittedName>
</protein>
<feature type="signal peptide" evidence="1">
    <location>
        <begin position="1"/>
        <end position="43"/>
    </location>
</feature>
<keyword evidence="3" id="KW-1185">Reference proteome</keyword>
<sequence>MEADFGFALKNFKIRGQYKMNKKLFSLLATLFMLSMLSNVAYAETDFNLTSGSEGSMKKYYANNTPFISDLSVDHEIYEYEVRNTSNLNSRELVNVLYRGNGGADVHARVLHMFDRNYLRYHGFTCYYGNSNSCQPDYIQPTNVVISPGNQYDVVEHWFGAFNSSESIRYNDYGGGMHYEYLKPRSSYNWNEFPGKTHTKVIAGGNEERSLRSIFWSRGTVTLNP</sequence>
<dbReference type="RefSeq" id="WP_137031699.1">
    <property type="nucleotide sequence ID" value="NZ_SZNK01000001.1"/>
</dbReference>